<dbReference type="Proteomes" id="UP001178508">
    <property type="component" value="Chromosome 16"/>
</dbReference>
<dbReference type="AlphaFoldDB" id="A0AAV1GU78"/>
<reference evidence="2" key="1">
    <citation type="submission" date="2023-08" db="EMBL/GenBank/DDBJ databases">
        <authorList>
            <person name="Alioto T."/>
            <person name="Alioto T."/>
            <person name="Gomez Garrido J."/>
        </authorList>
    </citation>
    <scope>NUCLEOTIDE SEQUENCE</scope>
</reference>
<sequence length="162" mass="18074">MISASVSYPAQKVTSASVCQILGVFQSRSCKPETHHLLLPRRPVSSLSFLRRQPSAEPDCSACTEEDDSETEPERTDNQVCSHLPAGTRGAVLDWKIPGLHPCFLYPRFLPPFPLRLRDCRTETSMSRCGRRSQSSRLPPLLLTTYDLQHIIPPTATDPAPF</sequence>
<proteinExistence type="predicted"/>
<organism evidence="2 3">
    <name type="scientific">Xyrichtys novacula</name>
    <name type="common">Pearly razorfish</name>
    <name type="synonym">Hemipteronotus novacula</name>
    <dbReference type="NCBI Taxonomy" id="13765"/>
    <lineage>
        <taxon>Eukaryota</taxon>
        <taxon>Metazoa</taxon>
        <taxon>Chordata</taxon>
        <taxon>Craniata</taxon>
        <taxon>Vertebrata</taxon>
        <taxon>Euteleostomi</taxon>
        <taxon>Actinopterygii</taxon>
        <taxon>Neopterygii</taxon>
        <taxon>Teleostei</taxon>
        <taxon>Neoteleostei</taxon>
        <taxon>Acanthomorphata</taxon>
        <taxon>Eupercaria</taxon>
        <taxon>Labriformes</taxon>
        <taxon>Labridae</taxon>
        <taxon>Xyrichtys</taxon>
    </lineage>
</organism>
<keyword evidence="3" id="KW-1185">Reference proteome</keyword>
<accession>A0AAV1GU78</accession>
<dbReference type="EMBL" id="OY660879">
    <property type="protein sequence ID" value="CAJ1076664.1"/>
    <property type="molecule type" value="Genomic_DNA"/>
</dbReference>
<evidence type="ECO:0000256" key="1">
    <source>
        <dbReference type="SAM" id="MobiDB-lite"/>
    </source>
</evidence>
<feature type="region of interest" description="Disordered" evidence="1">
    <location>
        <begin position="57"/>
        <end position="79"/>
    </location>
</feature>
<evidence type="ECO:0000313" key="3">
    <source>
        <dbReference type="Proteomes" id="UP001178508"/>
    </source>
</evidence>
<evidence type="ECO:0000313" key="2">
    <source>
        <dbReference type="EMBL" id="CAJ1076664.1"/>
    </source>
</evidence>
<gene>
    <name evidence="2" type="ORF">XNOV1_A011309</name>
</gene>
<protein>
    <submittedName>
        <fullName evidence="2">Uncharacterized protein</fullName>
    </submittedName>
</protein>
<name>A0AAV1GU78_XYRNO</name>